<dbReference type="PANTHER" id="PTHR47053">
    <property type="entry name" value="MUREIN DD-ENDOPEPTIDASE MEPH-RELATED"/>
    <property type="match status" value="1"/>
</dbReference>
<evidence type="ECO:0000256" key="2">
    <source>
        <dbReference type="ARBA" id="ARBA00022670"/>
    </source>
</evidence>
<dbReference type="GO" id="GO:0006508">
    <property type="term" value="P:proteolysis"/>
    <property type="evidence" value="ECO:0007669"/>
    <property type="project" value="UniProtKB-KW"/>
</dbReference>
<evidence type="ECO:0000256" key="3">
    <source>
        <dbReference type="ARBA" id="ARBA00022801"/>
    </source>
</evidence>
<evidence type="ECO:0000256" key="5">
    <source>
        <dbReference type="SAM" id="MobiDB-lite"/>
    </source>
</evidence>
<dbReference type="GO" id="GO:0008234">
    <property type="term" value="F:cysteine-type peptidase activity"/>
    <property type="evidence" value="ECO:0007669"/>
    <property type="project" value="UniProtKB-KW"/>
</dbReference>
<evidence type="ECO:0000259" key="7">
    <source>
        <dbReference type="PROSITE" id="PS51935"/>
    </source>
</evidence>
<dbReference type="Proteomes" id="UP000284598">
    <property type="component" value="Unassembled WGS sequence"/>
</dbReference>
<dbReference type="InterPro" id="IPR038765">
    <property type="entry name" value="Papain-like_cys_pep_sf"/>
</dbReference>
<proteinExistence type="inferred from homology"/>
<feature type="compositionally biased region" description="Polar residues" evidence="5">
    <location>
        <begin position="47"/>
        <end position="59"/>
    </location>
</feature>
<evidence type="ECO:0000256" key="4">
    <source>
        <dbReference type="ARBA" id="ARBA00022807"/>
    </source>
</evidence>
<dbReference type="Gene3D" id="3.90.1720.10">
    <property type="entry name" value="endopeptidase domain like (from Nostoc punctiforme)"/>
    <property type="match status" value="1"/>
</dbReference>
<sequence>MLAWRYFLSKTKEDNMKINKEKEVKTEIHKKNNGKIHKKKDAKIDNRSTATRAKRSATSVGRMAESVITENVEGSENIEESLEVTGIAIRPVKGAISEGNRIRKKISTSKLKKEGTGKRIRRKTSAKGKELAKKSAKRTAKNASKNIAKKTSQKVTKESTKLAVKTGTTVAGSAAGPEGTLIGMAAGEAVGMKIENTFYRAEQKSRMMKYFMDKLKSGEEQNDSLFKLVGSIVKNKVAYIIMQVMSLLAPLVVPILIVVMVATGIVFAIIAVLYNSPFAIFLPPLESGDTIQTVTTQYVSEFNQEIQTLVDEHKDADEGRKVYVDYEGMNSEPSNYYDIICVYMVKYGYENTATKMNETNKQNLKAVFDDMCRYTTEKVTEKKGKKKKKYLEVRITLKSYTEMSVEYQFDEERQETLNKLMSACITSNPSGGQTGGSQLSGLQGSLTAQEITSITDKITDPTQKTVVSFVLSKVGYPYSQSLRNSGKAFDCSSLAFYGWKSAGVDISFNGSTTAAAEAEGLKDKTVKEKDIQPGDLIFYSYTTNGRYKNISHVGIYVGNGKMVEAVDEAHGVCLGNYHNGGLVMICRPGK</sequence>
<dbReference type="AlphaFoldDB" id="A0A413S331"/>
<name>A0A413S331_9FIRM</name>
<evidence type="ECO:0000256" key="1">
    <source>
        <dbReference type="ARBA" id="ARBA00007074"/>
    </source>
</evidence>
<evidence type="ECO:0000313" key="8">
    <source>
        <dbReference type="EMBL" id="RHA56051.1"/>
    </source>
</evidence>
<keyword evidence="6" id="KW-1133">Transmembrane helix</keyword>
<evidence type="ECO:0000313" key="9">
    <source>
        <dbReference type="Proteomes" id="UP000284598"/>
    </source>
</evidence>
<feature type="transmembrane region" description="Helical" evidence="6">
    <location>
        <begin position="244"/>
        <end position="274"/>
    </location>
</feature>
<dbReference type="PANTHER" id="PTHR47053:SF1">
    <property type="entry name" value="MUREIN DD-ENDOPEPTIDASE MEPH-RELATED"/>
    <property type="match status" value="1"/>
</dbReference>
<reference evidence="8 9" key="1">
    <citation type="submission" date="2018-08" db="EMBL/GenBank/DDBJ databases">
        <title>A genome reference for cultivated species of the human gut microbiota.</title>
        <authorList>
            <person name="Zou Y."/>
            <person name="Xue W."/>
            <person name="Luo G."/>
        </authorList>
    </citation>
    <scope>NUCLEOTIDE SEQUENCE [LARGE SCALE GENOMIC DNA]</scope>
    <source>
        <strain evidence="8 9">AM43-2</strain>
    </source>
</reference>
<keyword evidence="6" id="KW-0472">Membrane</keyword>
<gene>
    <name evidence="8" type="ORF">DW929_02900</name>
</gene>
<accession>A0A413S331</accession>
<organism evidence="8 9">
    <name type="scientific">Eubacterium ventriosum</name>
    <dbReference type="NCBI Taxonomy" id="39496"/>
    <lineage>
        <taxon>Bacteria</taxon>
        <taxon>Bacillati</taxon>
        <taxon>Bacillota</taxon>
        <taxon>Clostridia</taxon>
        <taxon>Eubacteriales</taxon>
        <taxon>Eubacteriaceae</taxon>
        <taxon>Eubacterium</taxon>
    </lineage>
</organism>
<dbReference type="Pfam" id="PF00877">
    <property type="entry name" value="NLPC_P60"/>
    <property type="match status" value="1"/>
</dbReference>
<comment type="caution">
    <text evidence="8">The sequence shown here is derived from an EMBL/GenBank/DDBJ whole genome shotgun (WGS) entry which is preliminary data.</text>
</comment>
<keyword evidence="4" id="KW-0788">Thiol protease</keyword>
<feature type="domain" description="NlpC/P60" evidence="7">
    <location>
        <begin position="460"/>
        <end position="590"/>
    </location>
</feature>
<dbReference type="InterPro" id="IPR000064">
    <property type="entry name" value="NLP_P60_dom"/>
</dbReference>
<comment type="similarity">
    <text evidence="1">Belongs to the peptidase C40 family.</text>
</comment>
<feature type="compositionally biased region" description="Basic residues" evidence="5">
    <location>
        <begin position="32"/>
        <end position="41"/>
    </location>
</feature>
<dbReference type="SUPFAM" id="SSF54001">
    <property type="entry name" value="Cysteine proteinases"/>
    <property type="match status" value="1"/>
</dbReference>
<evidence type="ECO:0000256" key="6">
    <source>
        <dbReference type="SAM" id="Phobius"/>
    </source>
</evidence>
<keyword evidence="2" id="KW-0645">Protease</keyword>
<feature type="region of interest" description="Disordered" evidence="5">
    <location>
        <begin position="32"/>
        <end position="62"/>
    </location>
</feature>
<feature type="region of interest" description="Disordered" evidence="5">
    <location>
        <begin position="122"/>
        <end position="152"/>
    </location>
</feature>
<dbReference type="InterPro" id="IPR051202">
    <property type="entry name" value="Peptidase_C40"/>
</dbReference>
<protein>
    <recommendedName>
        <fullName evidence="7">NlpC/P60 domain-containing protein</fullName>
    </recommendedName>
</protein>
<dbReference type="PROSITE" id="PS51935">
    <property type="entry name" value="NLPC_P60"/>
    <property type="match status" value="1"/>
</dbReference>
<keyword evidence="3" id="KW-0378">Hydrolase</keyword>
<dbReference type="EMBL" id="QSFO01000003">
    <property type="protein sequence ID" value="RHA56051.1"/>
    <property type="molecule type" value="Genomic_DNA"/>
</dbReference>
<keyword evidence="6" id="KW-0812">Transmembrane</keyword>